<keyword evidence="2" id="KW-1185">Reference proteome</keyword>
<evidence type="ECO:0000313" key="1">
    <source>
        <dbReference type="EMBL" id="KAK8494059.1"/>
    </source>
</evidence>
<accession>A0ABR2AKI9</accession>
<gene>
    <name evidence="1" type="ORF">V6N12_033985</name>
</gene>
<name>A0ABR2AKI9_9ROSI</name>
<organism evidence="1 2">
    <name type="scientific">Hibiscus sabdariffa</name>
    <name type="common">roselle</name>
    <dbReference type="NCBI Taxonomy" id="183260"/>
    <lineage>
        <taxon>Eukaryota</taxon>
        <taxon>Viridiplantae</taxon>
        <taxon>Streptophyta</taxon>
        <taxon>Embryophyta</taxon>
        <taxon>Tracheophyta</taxon>
        <taxon>Spermatophyta</taxon>
        <taxon>Magnoliopsida</taxon>
        <taxon>eudicotyledons</taxon>
        <taxon>Gunneridae</taxon>
        <taxon>Pentapetalae</taxon>
        <taxon>rosids</taxon>
        <taxon>malvids</taxon>
        <taxon>Malvales</taxon>
        <taxon>Malvaceae</taxon>
        <taxon>Malvoideae</taxon>
        <taxon>Hibiscus</taxon>
    </lineage>
</organism>
<proteinExistence type="predicted"/>
<reference evidence="1 2" key="1">
    <citation type="journal article" date="2024" name="G3 (Bethesda)">
        <title>Genome assembly of Hibiscus sabdariffa L. provides insights into metabolisms of medicinal natural products.</title>
        <authorList>
            <person name="Kim T."/>
        </authorList>
    </citation>
    <scope>NUCLEOTIDE SEQUENCE [LARGE SCALE GENOMIC DNA]</scope>
    <source>
        <strain evidence="1">TK-2024</strain>
        <tissue evidence="1">Old leaves</tissue>
    </source>
</reference>
<dbReference type="Proteomes" id="UP001472677">
    <property type="component" value="Unassembled WGS sequence"/>
</dbReference>
<comment type="caution">
    <text evidence="1">The sequence shown here is derived from an EMBL/GenBank/DDBJ whole genome shotgun (WGS) entry which is preliminary data.</text>
</comment>
<dbReference type="EMBL" id="JBBPBM010000575">
    <property type="protein sequence ID" value="KAK8494059.1"/>
    <property type="molecule type" value="Genomic_DNA"/>
</dbReference>
<sequence>MEVVDRNFILIQGTWLKEDIMCCILAVYALCDGRNQARFWDSILHWEFTFPGPWYFAEDFNSVLHNEERSGCSVAQHGGYFCELC</sequence>
<evidence type="ECO:0000313" key="2">
    <source>
        <dbReference type="Proteomes" id="UP001472677"/>
    </source>
</evidence>
<protein>
    <submittedName>
        <fullName evidence="1">Uncharacterized protein</fullName>
    </submittedName>
</protein>